<evidence type="ECO:0000313" key="1">
    <source>
        <dbReference type="EMBL" id="JAD72775.1"/>
    </source>
</evidence>
<reference evidence="1" key="2">
    <citation type="journal article" date="2015" name="Data Brief">
        <title>Shoot transcriptome of the giant reed, Arundo donax.</title>
        <authorList>
            <person name="Barrero R.A."/>
            <person name="Guerrero F.D."/>
            <person name="Moolhuijzen P."/>
            <person name="Goolsby J.A."/>
            <person name="Tidwell J."/>
            <person name="Bellgard S.E."/>
            <person name="Bellgard M.I."/>
        </authorList>
    </citation>
    <scope>NUCLEOTIDE SEQUENCE</scope>
    <source>
        <tissue evidence="1">Shoot tissue taken approximately 20 cm above the soil surface</tissue>
    </source>
</reference>
<dbReference type="EMBL" id="GBRH01225120">
    <property type="protein sequence ID" value="JAD72775.1"/>
    <property type="molecule type" value="Transcribed_RNA"/>
</dbReference>
<name>A0A0A9CHB3_ARUDO</name>
<sequence>MQSPPSDHLRRR</sequence>
<reference evidence="1" key="1">
    <citation type="submission" date="2014-09" db="EMBL/GenBank/DDBJ databases">
        <authorList>
            <person name="Magalhaes I.L.F."/>
            <person name="Oliveira U."/>
            <person name="Santos F.R."/>
            <person name="Vidigal T.H.D.A."/>
            <person name="Brescovit A.D."/>
            <person name="Santos A.J."/>
        </authorList>
    </citation>
    <scope>NUCLEOTIDE SEQUENCE</scope>
    <source>
        <tissue evidence="1">Shoot tissue taken approximately 20 cm above the soil surface</tissue>
    </source>
</reference>
<accession>A0A0A9CHB3</accession>
<protein>
    <submittedName>
        <fullName evidence="1">Uncharacterized protein</fullName>
    </submittedName>
</protein>
<organism evidence="1">
    <name type="scientific">Arundo donax</name>
    <name type="common">Giant reed</name>
    <name type="synonym">Donax arundinaceus</name>
    <dbReference type="NCBI Taxonomy" id="35708"/>
    <lineage>
        <taxon>Eukaryota</taxon>
        <taxon>Viridiplantae</taxon>
        <taxon>Streptophyta</taxon>
        <taxon>Embryophyta</taxon>
        <taxon>Tracheophyta</taxon>
        <taxon>Spermatophyta</taxon>
        <taxon>Magnoliopsida</taxon>
        <taxon>Liliopsida</taxon>
        <taxon>Poales</taxon>
        <taxon>Poaceae</taxon>
        <taxon>PACMAD clade</taxon>
        <taxon>Arundinoideae</taxon>
        <taxon>Arundineae</taxon>
        <taxon>Arundo</taxon>
    </lineage>
</organism>
<proteinExistence type="predicted"/>